<dbReference type="KEGG" id="tsu:Tresu_0771"/>
<dbReference type="RefSeq" id="WP_013700999.1">
    <property type="nucleotide sequence ID" value="NC_015385.1"/>
</dbReference>
<evidence type="ECO:0000313" key="8">
    <source>
        <dbReference type="EMBL" id="AEB13702.1"/>
    </source>
</evidence>
<dbReference type="STRING" id="869209.Tresu_0771"/>
<dbReference type="OrthoDB" id="9811788at2"/>
<dbReference type="Gene3D" id="3.40.50.1010">
    <property type="entry name" value="5'-nuclease"/>
    <property type="match status" value="1"/>
</dbReference>
<evidence type="ECO:0000256" key="4">
    <source>
        <dbReference type="ARBA" id="ARBA00022801"/>
    </source>
</evidence>
<sequence>MILVDTSVLINFFRGRETAGTRYLEALISEEKPFCINEFIYQELLQGSKNEKEFSTLKSYLGEIPLYSLKLGIQSYENAAILNLKCRRKGVTIRSTVDLLIAETAIENNIPLLHDDEDFVNMARVITELKLAI</sequence>
<dbReference type="HOGENOM" id="CLU_118482_1_3_12"/>
<keyword evidence="5 6" id="KW-0460">Magnesium</keyword>
<keyword evidence="2 6" id="KW-0540">Nuclease</keyword>
<dbReference type="AlphaFoldDB" id="F2NX89"/>
<keyword evidence="4 6" id="KW-0378">Hydrolase</keyword>
<dbReference type="EC" id="3.1.-.-" evidence="6"/>
<evidence type="ECO:0000313" key="9">
    <source>
        <dbReference type="Proteomes" id="UP000006852"/>
    </source>
</evidence>
<dbReference type="GeneID" id="302997954"/>
<evidence type="ECO:0000256" key="2">
    <source>
        <dbReference type="ARBA" id="ARBA00022722"/>
    </source>
</evidence>
<feature type="binding site" evidence="6">
    <location>
        <position position="5"/>
    </location>
    <ligand>
        <name>Mg(2+)</name>
        <dbReference type="ChEBI" id="CHEBI:18420"/>
    </ligand>
</feature>
<dbReference type="CDD" id="cd18762">
    <property type="entry name" value="PIN_MtVapC3-like"/>
    <property type="match status" value="1"/>
</dbReference>
<feature type="domain" description="PIN" evidence="7">
    <location>
        <begin position="2"/>
        <end position="124"/>
    </location>
</feature>
<dbReference type="GO" id="GO:0016787">
    <property type="term" value="F:hydrolase activity"/>
    <property type="evidence" value="ECO:0007669"/>
    <property type="project" value="UniProtKB-KW"/>
</dbReference>
<dbReference type="GO" id="GO:0000287">
    <property type="term" value="F:magnesium ion binding"/>
    <property type="evidence" value="ECO:0007669"/>
    <property type="project" value="UniProtKB-UniRule"/>
</dbReference>
<reference evidence="8 9" key="1">
    <citation type="journal article" date="2011" name="Stand. Genomic Sci.">
        <title>Complete genome sequence of Treponema succinifaciens type strain (6091).</title>
        <authorList>
            <person name="Han C."/>
            <person name="Gronow S."/>
            <person name="Teshima H."/>
            <person name="Lapidus A."/>
            <person name="Nolan M."/>
            <person name="Lucas S."/>
            <person name="Hammon N."/>
            <person name="Deshpande S."/>
            <person name="Cheng J.F."/>
            <person name="Zeytun A."/>
            <person name="Tapia R."/>
            <person name="Goodwin L."/>
            <person name="Pitluck S."/>
            <person name="Liolios K."/>
            <person name="Pagani I."/>
            <person name="Ivanova N."/>
            <person name="Mavromatis K."/>
            <person name="Mikhailova N."/>
            <person name="Huntemann M."/>
            <person name="Pati A."/>
            <person name="Chen A."/>
            <person name="Palaniappan K."/>
            <person name="Land M."/>
            <person name="Hauser L."/>
            <person name="Brambilla E.M."/>
            <person name="Rohde M."/>
            <person name="Goker M."/>
            <person name="Woyke T."/>
            <person name="Bristow J."/>
            <person name="Eisen J.A."/>
            <person name="Markowitz V."/>
            <person name="Hugenholtz P."/>
            <person name="Kyrpides N.C."/>
            <person name="Klenk H.P."/>
            <person name="Detter J.C."/>
        </authorList>
    </citation>
    <scope>NUCLEOTIDE SEQUENCE [LARGE SCALE GENOMIC DNA]</scope>
    <source>
        <strain evidence="9">ATCC 33096 / DSM 2489 / 6091</strain>
    </source>
</reference>
<dbReference type="Pfam" id="PF01850">
    <property type="entry name" value="PIN"/>
    <property type="match status" value="1"/>
</dbReference>
<comment type="similarity">
    <text evidence="6">Belongs to the PINc/VapC protein family.</text>
</comment>
<comment type="cofactor">
    <cofactor evidence="6">
        <name>Mg(2+)</name>
        <dbReference type="ChEBI" id="CHEBI:18420"/>
    </cofactor>
</comment>
<dbReference type="eggNOG" id="COG1487">
    <property type="taxonomic scope" value="Bacteria"/>
</dbReference>
<keyword evidence="1 6" id="KW-1277">Toxin-antitoxin system</keyword>
<dbReference type="HAMAP" id="MF_00265">
    <property type="entry name" value="VapC_Nob1"/>
    <property type="match status" value="1"/>
</dbReference>
<accession>F2NX89</accession>
<dbReference type="GO" id="GO:0004540">
    <property type="term" value="F:RNA nuclease activity"/>
    <property type="evidence" value="ECO:0007669"/>
    <property type="project" value="InterPro"/>
</dbReference>
<evidence type="ECO:0000256" key="3">
    <source>
        <dbReference type="ARBA" id="ARBA00022723"/>
    </source>
</evidence>
<dbReference type="EMBL" id="CP002631">
    <property type="protein sequence ID" value="AEB13702.1"/>
    <property type="molecule type" value="Genomic_DNA"/>
</dbReference>
<gene>
    <name evidence="6" type="primary">vapC</name>
    <name evidence="8" type="ordered locus">Tresu_0771</name>
</gene>
<evidence type="ECO:0000259" key="7">
    <source>
        <dbReference type="Pfam" id="PF01850"/>
    </source>
</evidence>
<evidence type="ECO:0000256" key="1">
    <source>
        <dbReference type="ARBA" id="ARBA00022649"/>
    </source>
</evidence>
<dbReference type="InterPro" id="IPR022907">
    <property type="entry name" value="VapC_family"/>
</dbReference>
<comment type="function">
    <text evidence="6">Toxic component of a toxin-antitoxin (TA) system. An RNase.</text>
</comment>
<evidence type="ECO:0000256" key="5">
    <source>
        <dbReference type="ARBA" id="ARBA00022842"/>
    </source>
</evidence>
<keyword evidence="3 6" id="KW-0479">Metal-binding</keyword>
<keyword evidence="9" id="KW-1185">Reference proteome</keyword>
<dbReference type="InterPro" id="IPR051749">
    <property type="entry name" value="PINc/VapC_TA_RNase"/>
</dbReference>
<proteinExistence type="inferred from homology"/>
<dbReference type="InterPro" id="IPR002716">
    <property type="entry name" value="PIN_dom"/>
</dbReference>
<name>F2NX89_TRES6</name>
<keyword evidence="6" id="KW-0800">Toxin</keyword>
<feature type="binding site" evidence="6">
    <location>
        <position position="98"/>
    </location>
    <ligand>
        <name>Mg(2+)</name>
        <dbReference type="ChEBI" id="CHEBI:18420"/>
    </ligand>
</feature>
<protein>
    <recommendedName>
        <fullName evidence="6">Ribonuclease VapC</fullName>
        <shortName evidence="6">RNase VapC</shortName>
        <ecNumber evidence="6">3.1.-.-</ecNumber>
    </recommendedName>
    <alternativeName>
        <fullName evidence="6">Toxin VapC</fullName>
    </alternativeName>
</protein>
<dbReference type="InterPro" id="IPR029060">
    <property type="entry name" value="PIN-like_dom_sf"/>
</dbReference>
<dbReference type="GO" id="GO:0090729">
    <property type="term" value="F:toxin activity"/>
    <property type="evidence" value="ECO:0007669"/>
    <property type="project" value="UniProtKB-KW"/>
</dbReference>
<dbReference type="SUPFAM" id="SSF88723">
    <property type="entry name" value="PIN domain-like"/>
    <property type="match status" value="1"/>
</dbReference>
<reference evidence="9" key="2">
    <citation type="submission" date="2011-04" db="EMBL/GenBank/DDBJ databases">
        <title>The complete genome of chromosome of Treponema succinifaciens DSM 2489.</title>
        <authorList>
            <person name="Lucas S."/>
            <person name="Copeland A."/>
            <person name="Lapidus A."/>
            <person name="Bruce D."/>
            <person name="Goodwin L."/>
            <person name="Pitluck S."/>
            <person name="Peters L."/>
            <person name="Kyrpides N."/>
            <person name="Mavromatis K."/>
            <person name="Ivanova N."/>
            <person name="Ovchinnikova G."/>
            <person name="Teshima H."/>
            <person name="Detter J.C."/>
            <person name="Tapia R."/>
            <person name="Han C."/>
            <person name="Land M."/>
            <person name="Hauser L."/>
            <person name="Markowitz V."/>
            <person name="Cheng J.-F."/>
            <person name="Hugenholtz P."/>
            <person name="Woyke T."/>
            <person name="Wu D."/>
            <person name="Gronow S."/>
            <person name="Wellnitz S."/>
            <person name="Brambilla E."/>
            <person name="Klenk H.-P."/>
            <person name="Eisen J.A."/>
        </authorList>
    </citation>
    <scope>NUCLEOTIDE SEQUENCE [LARGE SCALE GENOMIC DNA]</scope>
    <source>
        <strain evidence="9">ATCC 33096 / DSM 2489 / 6091</strain>
    </source>
</reference>
<dbReference type="PANTHER" id="PTHR42740">
    <property type="entry name" value="RIBONUCLEASE VAPC3"/>
    <property type="match status" value="1"/>
</dbReference>
<dbReference type="Proteomes" id="UP000006852">
    <property type="component" value="Chromosome"/>
</dbReference>
<evidence type="ECO:0000256" key="6">
    <source>
        <dbReference type="HAMAP-Rule" id="MF_00265"/>
    </source>
</evidence>
<organism evidence="8 9">
    <name type="scientific">Treponema succinifaciens (strain ATCC 33096 / DSM 2489 / 6091)</name>
    <dbReference type="NCBI Taxonomy" id="869209"/>
    <lineage>
        <taxon>Bacteria</taxon>
        <taxon>Pseudomonadati</taxon>
        <taxon>Spirochaetota</taxon>
        <taxon>Spirochaetia</taxon>
        <taxon>Spirochaetales</taxon>
        <taxon>Treponemataceae</taxon>
        <taxon>Treponema</taxon>
    </lineage>
</organism>
<dbReference type="PANTHER" id="PTHR42740:SF1">
    <property type="entry name" value="RIBONUCLEASE VAPC3"/>
    <property type="match status" value="1"/>
</dbReference>